<feature type="region of interest" description="Disordered" evidence="1">
    <location>
        <begin position="1"/>
        <end position="26"/>
    </location>
</feature>
<dbReference type="Proteomes" id="UP000094801">
    <property type="component" value="Unassembled WGS sequence"/>
</dbReference>
<protein>
    <submittedName>
        <fullName evidence="2">Uncharacterized protein</fullName>
    </submittedName>
</protein>
<organism evidence="2 3">
    <name type="scientific">[Candida] arabinofermentans NRRL YB-2248</name>
    <dbReference type="NCBI Taxonomy" id="983967"/>
    <lineage>
        <taxon>Eukaryota</taxon>
        <taxon>Fungi</taxon>
        <taxon>Dikarya</taxon>
        <taxon>Ascomycota</taxon>
        <taxon>Saccharomycotina</taxon>
        <taxon>Pichiomycetes</taxon>
        <taxon>Pichiales</taxon>
        <taxon>Pichiaceae</taxon>
        <taxon>Ogataea</taxon>
        <taxon>Ogataea/Candida clade</taxon>
    </lineage>
</organism>
<name>A0A1E4T7D5_9ASCO</name>
<evidence type="ECO:0000313" key="3">
    <source>
        <dbReference type="Proteomes" id="UP000094801"/>
    </source>
</evidence>
<gene>
    <name evidence="2" type="ORF">CANARDRAFT_21515</name>
</gene>
<sequence length="289" mass="33352">MSIWESSDFSTLIPSSPPSHVQKKGITQERQDIIEFQNTADMLKVLIYPAERPHNLKIAMPEPWRTFIYNNLCSEGSSTMRSPLLKETNTIYNTLYPMRKPRAYDFLSTHLEVDMISKDSKANCLQGAVSWLNLLTLPTELNRNEPIENRIIEDRFRNFISWLSDNEQDTNCLSIKTNNNEPTNTTMLKAAQEVSFIVRKIPPRMRLFTVHIIGIKNPVVLLWFSDMNICSFNLSNIKTIAQCFEFASTMALFFQLSILINSNLNPFDKLMSKNAHVIIFEASKFLDCR</sequence>
<proteinExistence type="predicted"/>
<dbReference type="AlphaFoldDB" id="A0A1E4T7D5"/>
<keyword evidence="3" id="KW-1185">Reference proteome</keyword>
<reference evidence="3" key="1">
    <citation type="submission" date="2016-04" db="EMBL/GenBank/DDBJ databases">
        <title>Comparative genomics of biotechnologically important yeasts.</title>
        <authorList>
            <consortium name="DOE Joint Genome Institute"/>
            <person name="Riley R."/>
            <person name="Haridas S."/>
            <person name="Wolfe K.H."/>
            <person name="Lopes M.R."/>
            <person name="Hittinger C.T."/>
            <person name="Goker M."/>
            <person name="Salamov A."/>
            <person name="Wisecaver J."/>
            <person name="Long T.M."/>
            <person name="Aerts A.L."/>
            <person name="Barry K."/>
            <person name="Choi C."/>
            <person name="Clum A."/>
            <person name="Coughlan A.Y."/>
            <person name="Deshpande S."/>
            <person name="Douglass A.P."/>
            <person name="Hanson S.J."/>
            <person name="Klenk H.-P."/>
            <person name="Labutti K."/>
            <person name="Lapidus A."/>
            <person name="Lindquist E."/>
            <person name="Lipzen A."/>
            <person name="Meier-Kolthoff J.P."/>
            <person name="Ohm R.A."/>
            <person name="Otillar R.P."/>
            <person name="Pangilinan J."/>
            <person name="Peng Y."/>
            <person name="Rokas A."/>
            <person name="Rosa C.A."/>
            <person name="Scheuner C."/>
            <person name="Sibirny A.A."/>
            <person name="Slot J.C."/>
            <person name="Stielow J.B."/>
            <person name="Sun H."/>
            <person name="Kurtzman C.P."/>
            <person name="Blackwell M."/>
            <person name="Grigoriev I.V."/>
            <person name="Jeffries T.W."/>
        </authorList>
    </citation>
    <scope>NUCLEOTIDE SEQUENCE [LARGE SCALE GENOMIC DNA]</scope>
    <source>
        <strain evidence="3">NRRL YB-2248</strain>
    </source>
</reference>
<dbReference type="EMBL" id="KV453848">
    <property type="protein sequence ID" value="ODV87568.1"/>
    <property type="molecule type" value="Genomic_DNA"/>
</dbReference>
<accession>A0A1E4T7D5</accession>
<feature type="compositionally biased region" description="Polar residues" evidence="1">
    <location>
        <begin position="1"/>
        <end position="14"/>
    </location>
</feature>
<evidence type="ECO:0000313" key="2">
    <source>
        <dbReference type="EMBL" id="ODV87568.1"/>
    </source>
</evidence>
<evidence type="ECO:0000256" key="1">
    <source>
        <dbReference type="SAM" id="MobiDB-lite"/>
    </source>
</evidence>